<dbReference type="Pfam" id="PF00078">
    <property type="entry name" value="RVT_1"/>
    <property type="match status" value="1"/>
</dbReference>
<evidence type="ECO:0000313" key="3">
    <source>
        <dbReference type="Proteomes" id="UP000271087"/>
    </source>
</evidence>
<name>A0A182ECR5_ONCOC</name>
<proteinExistence type="predicted"/>
<reference evidence="2 3" key="2">
    <citation type="submission" date="2018-08" db="EMBL/GenBank/DDBJ databases">
        <authorList>
            <person name="Laetsch R D."/>
            <person name="Stevens L."/>
            <person name="Kumar S."/>
            <person name="Blaxter L. M."/>
        </authorList>
    </citation>
    <scope>NUCLEOTIDE SEQUENCE [LARGE SCALE GENOMIC DNA]</scope>
</reference>
<feature type="domain" description="Reverse transcriptase" evidence="1">
    <location>
        <begin position="160"/>
        <end position="281"/>
    </location>
</feature>
<dbReference type="Pfam" id="PF05380">
    <property type="entry name" value="Peptidase_A17"/>
    <property type="match status" value="1"/>
</dbReference>
<gene>
    <name evidence="2" type="ORF">NOO_LOCUS5860</name>
</gene>
<dbReference type="Proteomes" id="UP000271087">
    <property type="component" value="Unassembled WGS sequence"/>
</dbReference>
<dbReference type="EMBL" id="UYRW01001673">
    <property type="protein sequence ID" value="VDK79796.1"/>
    <property type="molecule type" value="Genomic_DNA"/>
</dbReference>
<dbReference type="Gene3D" id="3.10.10.10">
    <property type="entry name" value="HIV Type 1 Reverse Transcriptase, subunit A, domain 1"/>
    <property type="match status" value="1"/>
</dbReference>
<protein>
    <submittedName>
        <fullName evidence="4">Reverse transcriptase domain-containing protein</fullName>
    </submittedName>
</protein>
<sequence>MLVESGYITGIPVPDSDKIEPICVANVTGPDIDQFWKLEFIDIQEQRNIQDDEKALEHFKESISKQNGRYQADERLLHQYDKTIWNQLHSEIIEEVYPDMDQAGMVHYLPRHEVIAPYKSITKLRIIHDAYAHLKGTRSLNEIPYRGPIMLPDLVGILLRFRMMKNVIIADVEKAFLQLELHPSDRNCTRFFWLKDIHSAATEENLKRYRFKRVPFGIISSPFSLSATLNDHFEINGTKLTLEIRKNLYVDNIMLSAMDIEEALRKYEETKSIFDDAAMNIREFLSSDENFNIKIAEQDRANMKEKKIRGINWDHVRHTIKLTTKPWTGKELTKRAVLQFVASQYDPLGFLVPMMIQFKLFVQNLWKKNAWDQLISDEDAEIWNSLILTGQQT</sequence>
<evidence type="ECO:0000259" key="1">
    <source>
        <dbReference type="Pfam" id="PF00078"/>
    </source>
</evidence>
<dbReference type="PANTHER" id="PTHR47331:SF1">
    <property type="entry name" value="GAG-LIKE PROTEIN"/>
    <property type="match status" value="1"/>
</dbReference>
<dbReference type="WBParaSite" id="nOo.2.0.1.t05860-RA">
    <property type="protein sequence ID" value="nOo.2.0.1.t05860-RA"/>
    <property type="gene ID" value="nOo.2.0.1.g05860"/>
</dbReference>
<dbReference type="InterPro" id="IPR043502">
    <property type="entry name" value="DNA/RNA_pol_sf"/>
</dbReference>
<dbReference type="InterPro" id="IPR008042">
    <property type="entry name" value="Retrotrans_Pao"/>
</dbReference>
<evidence type="ECO:0000313" key="2">
    <source>
        <dbReference type="EMBL" id="VDK79796.1"/>
    </source>
</evidence>
<dbReference type="Gene3D" id="3.30.70.270">
    <property type="match status" value="1"/>
</dbReference>
<dbReference type="OrthoDB" id="5920525at2759"/>
<dbReference type="SUPFAM" id="SSF56672">
    <property type="entry name" value="DNA/RNA polymerases"/>
    <property type="match status" value="1"/>
</dbReference>
<reference evidence="4" key="1">
    <citation type="submission" date="2016-06" db="UniProtKB">
        <authorList>
            <consortium name="WormBaseParasite"/>
        </authorList>
    </citation>
    <scope>IDENTIFICATION</scope>
</reference>
<dbReference type="STRING" id="42157.A0A182ECR5"/>
<dbReference type="InterPro" id="IPR043128">
    <property type="entry name" value="Rev_trsase/Diguanyl_cyclase"/>
</dbReference>
<keyword evidence="3" id="KW-1185">Reference proteome</keyword>
<accession>A0A182ECR5</accession>
<dbReference type="AlphaFoldDB" id="A0A182ECR5"/>
<dbReference type="InterPro" id="IPR000477">
    <property type="entry name" value="RT_dom"/>
</dbReference>
<evidence type="ECO:0000313" key="4">
    <source>
        <dbReference type="WBParaSite" id="nOo.2.0.1.t05860-RA"/>
    </source>
</evidence>
<dbReference type="PANTHER" id="PTHR47331">
    <property type="entry name" value="PHD-TYPE DOMAIN-CONTAINING PROTEIN"/>
    <property type="match status" value="1"/>
</dbReference>
<organism evidence="4">
    <name type="scientific">Onchocerca ochengi</name>
    <name type="common">Filarial nematode worm</name>
    <dbReference type="NCBI Taxonomy" id="42157"/>
    <lineage>
        <taxon>Eukaryota</taxon>
        <taxon>Metazoa</taxon>
        <taxon>Ecdysozoa</taxon>
        <taxon>Nematoda</taxon>
        <taxon>Chromadorea</taxon>
        <taxon>Rhabditida</taxon>
        <taxon>Spirurina</taxon>
        <taxon>Spiruromorpha</taxon>
        <taxon>Filarioidea</taxon>
        <taxon>Onchocercidae</taxon>
        <taxon>Onchocerca</taxon>
    </lineage>
</organism>